<dbReference type="AlphaFoldDB" id="A0AAE1FX50"/>
<reference evidence="2" key="1">
    <citation type="submission" date="2023-10" db="EMBL/GenBank/DDBJ databases">
        <title>Genome assemblies of two species of porcelain crab, Petrolisthes cinctipes and Petrolisthes manimaculis (Anomura: Porcellanidae).</title>
        <authorList>
            <person name="Angst P."/>
        </authorList>
    </citation>
    <scope>NUCLEOTIDE SEQUENCE</scope>
    <source>
        <strain evidence="2">PB745_01</strain>
        <tissue evidence="2">Gill</tissue>
    </source>
</reference>
<protein>
    <submittedName>
        <fullName evidence="2">Uncharacterized protein</fullName>
    </submittedName>
</protein>
<proteinExistence type="predicted"/>
<evidence type="ECO:0000313" key="3">
    <source>
        <dbReference type="Proteomes" id="UP001286313"/>
    </source>
</evidence>
<accession>A0AAE1FX50</accession>
<organism evidence="2 3">
    <name type="scientific">Petrolisthes cinctipes</name>
    <name type="common">Flat porcelain crab</name>
    <dbReference type="NCBI Taxonomy" id="88211"/>
    <lineage>
        <taxon>Eukaryota</taxon>
        <taxon>Metazoa</taxon>
        <taxon>Ecdysozoa</taxon>
        <taxon>Arthropoda</taxon>
        <taxon>Crustacea</taxon>
        <taxon>Multicrustacea</taxon>
        <taxon>Malacostraca</taxon>
        <taxon>Eumalacostraca</taxon>
        <taxon>Eucarida</taxon>
        <taxon>Decapoda</taxon>
        <taxon>Pleocyemata</taxon>
        <taxon>Anomura</taxon>
        <taxon>Galatheoidea</taxon>
        <taxon>Porcellanidae</taxon>
        <taxon>Petrolisthes</taxon>
    </lineage>
</organism>
<gene>
    <name evidence="2" type="ORF">Pcinc_014105</name>
</gene>
<sequence>MRIRLSPSVIHFPGSECENEGQDNMTIIINNPSNDASIAVHTSGERGSRKPQGSTSGTPRLLTILILSPKSWPDREPGCLETMDDYRSSAGKDSRYFEEMNNLSEEPSFQSHEQGHATQETFH</sequence>
<name>A0AAE1FX50_PETCI</name>
<evidence type="ECO:0000256" key="1">
    <source>
        <dbReference type="SAM" id="MobiDB-lite"/>
    </source>
</evidence>
<dbReference type="EMBL" id="JAWQEG010001216">
    <property type="protein sequence ID" value="KAK3881449.1"/>
    <property type="molecule type" value="Genomic_DNA"/>
</dbReference>
<evidence type="ECO:0000313" key="2">
    <source>
        <dbReference type="EMBL" id="KAK3881449.1"/>
    </source>
</evidence>
<feature type="region of interest" description="Disordered" evidence="1">
    <location>
        <begin position="99"/>
        <end position="123"/>
    </location>
</feature>
<comment type="caution">
    <text evidence="2">The sequence shown here is derived from an EMBL/GenBank/DDBJ whole genome shotgun (WGS) entry which is preliminary data.</text>
</comment>
<keyword evidence="3" id="KW-1185">Reference proteome</keyword>
<dbReference type="Proteomes" id="UP001286313">
    <property type="component" value="Unassembled WGS sequence"/>
</dbReference>
<feature type="region of interest" description="Disordered" evidence="1">
    <location>
        <begin position="37"/>
        <end position="59"/>
    </location>
</feature>
<feature type="compositionally biased region" description="Polar residues" evidence="1">
    <location>
        <begin position="101"/>
        <end position="123"/>
    </location>
</feature>